<dbReference type="AlphaFoldDB" id="A0A2K9NE02"/>
<dbReference type="Proteomes" id="UP000234752">
    <property type="component" value="Chromosome eg_1"/>
</dbReference>
<dbReference type="OrthoDB" id="8478147at2"/>
<dbReference type="EMBL" id="CP025611">
    <property type="protein sequence ID" value="AUN31348.1"/>
    <property type="molecule type" value="Genomic_DNA"/>
</dbReference>
<evidence type="ECO:0000313" key="2">
    <source>
        <dbReference type="Proteomes" id="UP000234752"/>
    </source>
</evidence>
<protein>
    <submittedName>
        <fullName evidence="1">Uncharacterized protein</fullName>
    </submittedName>
</protein>
<organism evidence="1 2">
    <name type="scientific">Niveispirillum cyanobacteriorum</name>
    <dbReference type="NCBI Taxonomy" id="1612173"/>
    <lineage>
        <taxon>Bacteria</taxon>
        <taxon>Pseudomonadati</taxon>
        <taxon>Pseudomonadota</taxon>
        <taxon>Alphaproteobacteria</taxon>
        <taxon>Rhodospirillales</taxon>
        <taxon>Azospirillaceae</taxon>
        <taxon>Niveispirillum</taxon>
    </lineage>
</organism>
<evidence type="ECO:0000313" key="1">
    <source>
        <dbReference type="EMBL" id="AUN31348.1"/>
    </source>
</evidence>
<dbReference type="KEGG" id="ncb:C0V82_14705"/>
<accession>A0A2K9NE02</accession>
<name>A0A2K9NE02_9PROT</name>
<dbReference type="RefSeq" id="WP_102112954.1">
    <property type="nucleotide sequence ID" value="NZ_BMGN01000005.1"/>
</dbReference>
<sequence length="210" mass="23523">MPVEYPAYELQAESEALRAIANGLTGMKVELADHVWLGDNAGRPWLITVRPRDLCFKFEVFSLAISSIEQLQARWREWKPPILPTGIPEPFRSQMSARPPEPTAPLVLDNWPFVTRQVEVLRRVEWIADLADACPATGDNPYVQSATKPGQIPPSATATCEVAVGLLFNGTQDERLLIAADRMPMNLIVTRETDKIDAFLVDCNRIELRT</sequence>
<reference evidence="1 2" key="1">
    <citation type="submission" date="2017-12" db="EMBL/GenBank/DDBJ databases">
        <title>Genomes of bacteria within cyanobacterial aggregates.</title>
        <authorList>
            <person name="Cai H."/>
        </authorList>
    </citation>
    <scope>NUCLEOTIDE SEQUENCE [LARGE SCALE GENOMIC DNA]</scope>
    <source>
        <strain evidence="1 2">TH16</strain>
    </source>
</reference>
<gene>
    <name evidence="1" type="ORF">C0V82_14705</name>
</gene>
<proteinExistence type="predicted"/>
<keyword evidence="2" id="KW-1185">Reference proteome</keyword>